<keyword evidence="1" id="KW-0812">Transmembrane</keyword>
<feature type="domain" description="Phosphatidic acid phosphatase type 2/haloperoxidase" evidence="2">
    <location>
        <begin position="110"/>
        <end position="234"/>
    </location>
</feature>
<evidence type="ECO:0000256" key="1">
    <source>
        <dbReference type="SAM" id="Phobius"/>
    </source>
</evidence>
<organism evidence="3 4">
    <name type="scientific">Mesorhizobium australicum</name>
    <dbReference type="NCBI Taxonomy" id="536018"/>
    <lineage>
        <taxon>Bacteria</taxon>
        <taxon>Pseudomonadati</taxon>
        <taxon>Pseudomonadota</taxon>
        <taxon>Alphaproteobacteria</taxon>
        <taxon>Hyphomicrobiales</taxon>
        <taxon>Phyllobacteriaceae</taxon>
        <taxon>Mesorhizobium</taxon>
    </lineage>
</organism>
<keyword evidence="4" id="KW-1185">Reference proteome</keyword>
<keyword evidence="1" id="KW-0472">Membrane</keyword>
<feature type="transmembrane region" description="Helical" evidence="1">
    <location>
        <begin position="19"/>
        <end position="39"/>
    </location>
</feature>
<dbReference type="OrthoDB" id="9813524at2"/>
<dbReference type="RefSeq" id="WP_085464887.1">
    <property type="nucleotide sequence ID" value="NZ_FXBL01000004.1"/>
</dbReference>
<gene>
    <name evidence="3" type="ORF">SAMN02982922_3002</name>
</gene>
<evidence type="ECO:0000313" key="3">
    <source>
        <dbReference type="EMBL" id="SMH44040.1"/>
    </source>
</evidence>
<dbReference type="AlphaFoldDB" id="A0A1X7P298"/>
<dbReference type="SUPFAM" id="SSF48317">
    <property type="entry name" value="Acid phosphatase/Vanadium-dependent haloperoxidase"/>
    <property type="match status" value="1"/>
</dbReference>
<accession>A0A1X7P298</accession>
<evidence type="ECO:0000313" key="4">
    <source>
        <dbReference type="Proteomes" id="UP000193083"/>
    </source>
</evidence>
<dbReference type="Pfam" id="PF01569">
    <property type="entry name" value="PAP2"/>
    <property type="match status" value="1"/>
</dbReference>
<feature type="transmembrane region" description="Helical" evidence="1">
    <location>
        <begin position="219"/>
        <end position="241"/>
    </location>
</feature>
<proteinExistence type="predicted"/>
<name>A0A1X7P298_9HYPH</name>
<dbReference type="EMBL" id="FXBL01000004">
    <property type="protein sequence ID" value="SMH44040.1"/>
    <property type="molecule type" value="Genomic_DNA"/>
</dbReference>
<dbReference type="Proteomes" id="UP000193083">
    <property type="component" value="Unassembled WGS sequence"/>
</dbReference>
<dbReference type="SMART" id="SM00014">
    <property type="entry name" value="acidPPc"/>
    <property type="match status" value="1"/>
</dbReference>
<reference evidence="3 4" key="1">
    <citation type="submission" date="2017-04" db="EMBL/GenBank/DDBJ databases">
        <authorList>
            <person name="Afonso C.L."/>
            <person name="Miller P.J."/>
            <person name="Scott M.A."/>
            <person name="Spackman E."/>
            <person name="Goraichik I."/>
            <person name="Dimitrov K.M."/>
            <person name="Suarez D.L."/>
            <person name="Swayne D.E."/>
        </authorList>
    </citation>
    <scope>NUCLEOTIDE SEQUENCE [LARGE SCALE GENOMIC DNA]</scope>
    <source>
        <strain evidence="3 4">B5P</strain>
    </source>
</reference>
<feature type="transmembrane region" description="Helical" evidence="1">
    <location>
        <begin position="110"/>
        <end position="130"/>
    </location>
</feature>
<dbReference type="InterPro" id="IPR036938">
    <property type="entry name" value="PAP2/HPO_sf"/>
</dbReference>
<protein>
    <submittedName>
        <fullName evidence="3">PAP2 superfamily protein</fullName>
    </submittedName>
</protein>
<dbReference type="Gene3D" id="1.20.144.10">
    <property type="entry name" value="Phosphatidic acid phosphatase type 2/haloperoxidase"/>
    <property type="match status" value="1"/>
</dbReference>
<feature type="transmembrane region" description="Helical" evidence="1">
    <location>
        <begin position="77"/>
        <end position="98"/>
    </location>
</feature>
<evidence type="ECO:0000259" key="2">
    <source>
        <dbReference type="SMART" id="SM00014"/>
    </source>
</evidence>
<sequence length="256" mass="27912">MTPFIEDDYLWPCAGRRPILIFVALIAGTLLFFNVFPWIDIAVSELFFKQRVCIATGKICGTFPLSSSPVFGPIRQLLQVTPVTLAVLLLLAITWRVVARRSLAHPFDRAGLAAVATMVISAGAIVNLILKEHWGRPRPYMTDLFGGPYPFVPAGHITEYCATNCSFVSGEAASSFWLVALATLTPRAYRTWALAAAFTVATGTSLLRVAFGGHYLSDVILGALLSLLIFTLLATGIRMLALRHTAQQKAGERLMN</sequence>
<keyword evidence="1" id="KW-1133">Transmembrane helix</keyword>
<dbReference type="InterPro" id="IPR000326">
    <property type="entry name" value="PAP2/HPO"/>
</dbReference>
<feature type="transmembrane region" description="Helical" evidence="1">
    <location>
        <begin position="192"/>
        <end position="213"/>
    </location>
</feature>